<keyword evidence="1" id="KW-1003">Cell membrane</keyword>
<proteinExistence type="predicted"/>
<dbReference type="Proteomes" id="UP000198778">
    <property type="component" value="Unassembled WGS sequence"/>
</dbReference>
<reference evidence="8" key="1">
    <citation type="submission" date="2016-10" db="EMBL/GenBank/DDBJ databases">
        <authorList>
            <person name="Varghese N."/>
            <person name="Submissions S."/>
        </authorList>
    </citation>
    <scope>NUCLEOTIDE SEQUENCE [LARGE SCALE GENOMIC DNA]</scope>
    <source>
        <strain evidence="8">CGMCC 1.10369</strain>
    </source>
</reference>
<evidence type="ECO:0000256" key="6">
    <source>
        <dbReference type="SAM" id="SignalP"/>
    </source>
</evidence>
<evidence type="ECO:0000256" key="1">
    <source>
        <dbReference type="ARBA" id="ARBA00022475"/>
    </source>
</evidence>
<keyword evidence="4" id="KW-0564">Palmitate</keyword>
<dbReference type="SUPFAM" id="SSF53850">
    <property type="entry name" value="Periplasmic binding protein-like II"/>
    <property type="match status" value="1"/>
</dbReference>
<dbReference type="EMBL" id="FNIL01000005">
    <property type="protein sequence ID" value="SDN99152.1"/>
    <property type="molecule type" value="Genomic_DNA"/>
</dbReference>
<keyword evidence="3" id="KW-0472">Membrane</keyword>
<dbReference type="STRING" id="745820.SAMN04488053_105132"/>
<dbReference type="InterPro" id="IPR050490">
    <property type="entry name" value="Bact_solute-bd_prot1"/>
</dbReference>
<accession>A0A1H0FX56</accession>
<dbReference type="PANTHER" id="PTHR43649">
    <property type="entry name" value="ARABINOSE-BINDING PROTEIN-RELATED"/>
    <property type="match status" value="1"/>
</dbReference>
<dbReference type="OrthoDB" id="9768630at2"/>
<dbReference type="Pfam" id="PF01547">
    <property type="entry name" value="SBP_bac_1"/>
    <property type="match status" value="1"/>
</dbReference>
<dbReference type="Gene3D" id="3.40.190.10">
    <property type="entry name" value="Periplasmic binding protein-like II"/>
    <property type="match status" value="1"/>
</dbReference>
<keyword evidence="8" id="KW-1185">Reference proteome</keyword>
<sequence length="448" mass="50790">MKKLSWSLLSLPLLIAGCGGGNAEEGASEEVTLGEDAEDATELTFWTFADVHIGIYESALERWNEENPDNQITLKAEVYPYDQMHNNLLMSLQSGSGAPDIVDIEINRFPDYLQGEIQFESMTEHVEPELENFVESRFDIYGANGEYYGLPSHVGATVMYYNEEIMEEAGVDIDSIETWDDYVEAGEQVTANTDAVMTTFETEDVFVYWSMISQQDSDFIDEDGNLTLDNEVNVETLEFIRDMIHEREIAQVAPGGMHHAEEYYGFMNEGGAASVMMPMWYMSRFMDYMEDLDGKIQIRPLPMWEEGGNRSAGMGGTGTVVTNQTENAELATAFLAEAKLSEEGNIALWQDLGFDPPRHDVWDDPAMMEAEEYFDFFHDDIFDILVEIRDEVNPVNITSDTPSVNNELTTNIFNELFRSNDMTVEESLDRAIEMIESGQTEEQMEEEE</sequence>
<organism evidence="7 8">
    <name type="scientific">Alkalicoccus daliensis</name>
    <dbReference type="NCBI Taxonomy" id="745820"/>
    <lineage>
        <taxon>Bacteria</taxon>
        <taxon>Bacillati</taxon>
        <taxon>Bacillota</taxon>
        <taxon>Bacilli</taxon>
        <taxon>Bacillales</taxon>
        <taxon>Bacillaceae</taxon>
        <taxon>Alkalicoccus</taxon>
    </lineage>
</organism>
<dbReference type="AlphaFoldDB" id="A0A1H0FX56"/>
<dbReference type="PROSITE" id="PS51257">
    <property type="entry name" value="PROKAR_LIPOPROTEIN"/>
    <property type="match status" value="1"/>
</dbReference>
<feature type="chain" id="PRO_5011673122" evidence="6">
    <location>
        <begin position="24"/>
        <end position="448"/>
    </location>
</feature>
<evidence type="ECO:0000256" key="5">
    <source>
        <dbReference type="ARBA" id="ARBA00023288"/>
    </source>
</evidence>
<evidence type="ECO:0000256" key="2">
    <source>
        <dbReference type="ARBA" id="ARBA00022729"/>
    </source>
</evidence>
<name>A0A1H0FX56_9BACI</name>
<keyword evidence="2 6" id="KW-0732">Signal</keyword>
<feature type="signal peptide" evidence="6">
    <location>
        <begin position="1"/>
        <end position="23"/>
    </location>
</feature>
<evidence type="ECO:0000256" key="3">
    <source>
        <dbReference type="ARBA" id="ARBA00023136"/>
    </source>
</evidence>
<evidence type="ECO:0000256" key="4">
    <source>
        <dbReference type="ARBA" id="ARBA00023139"/>
    </source>
</evidence>
<dbReference type="InterPro" id="IPR006059">
    <property type="entry name" value="SBP"/>
</dbReference>
<evidence type="ECO:0000313" key="8">
    <source>
        <dbReference type="Proteomes" id="UP000198778"/>
    </source>
</evidence>
<evidence type="ECO:0000313" key="7">
    <source>
        <dbReference type="EMBL" id="SDN99152.1"/>
    </source>
</evidence>
<dbReference type="PANTHER" id="PTHR43649:SF33">
    <property type="entry name" value="POLYGALACTURONAN_RHAMNOGALACTURONAN-BINDING PROTEIN YTCQ"/>
    <property type="match status" value="1"/>
</dbReference>
<gene>
    <name evidence="7" type="ORF">SAMN04488053_105132</name>
</gene>
<dbReference type="RefSeq" id="WP_090842856.1">
    <property type="nucleotide sequence ID" value="NZ_FNIL01000005.1"/>
</dbReference>
<keyword evidence="5" id="KW-0449">Lipoprotein</keyword>
<protein>
    <submittedName>
        <fullName evidence="7">L-arabinose-binding protein</fullName>
    </submittedName>
</protein>